<dbReference type="PANTHER" id="PTHR37298">
    <property type="entry name" value="UPF0111 PROTEIN YKAA"/>
    <property type="match status" value="1"/>
</dbReference>
<evidence type="ECO:0000313" key="2">
    <source>
        <dbReference type="EMBL" id="TQM73423.1"/>
    </source>
</evidence>
<dbReference type="InterPro" id="IPR052912">
    <property type="entry name" value="UPF0111_domain"/>
</dbReference>
<dbReference type="AlphaFoldDB" id="A0A543IS68"/>
<keyword evidence="3" id="KW-1185">Reference proteome</keyword>
<sequence length="221" mass="24382">MSAARRIPGLRRLAQAWADLRGKSGHRIVDLVCAQIAHARAGAELARATAAGAVDRTEARAKMAEVEHEGDAARANLVRALGRVLVTPIDREDLYRLSRSVDDVLDHLRDYVRETDLFGPRDLTFAVEPLEALIDGLDKLETAARMMIESPSSVTTAALATRKSCTRLRQLHQSRLATLLAAPLDLEAQRERELLLRLDAVGRRLREAADTLADGMLKRSH</sequence>
<dbReference type="Pfam" id="PF01865">
    <property type="entry name" value="PhoU_div"/>
    <property type="match status" value="1"/>
</dbReference>
<organism evidence="2 3">
    <name type="scientific">Thermopolyspora flexuosa</name>
    <dbReference type="NCBI Taxonomy" id="103836"/>
    <lineage>
        <taxon>Bacteria</taxon>
        <taxon>Bacillati</taxon>
        <taxon>Actinomycetota</taxon>
        <taxon>Actinomycetes</taxon>
        <taxon>Streptosporangiales</taxon>
        <taxon>Streptosporangiaceae</taxon>
        <taxon>Thermopolyspora</taxon>
    </lineage>
</organism>
<dbReference type="EMBL" id="VFPQ01000001">
    <property type="protein sequence ID" value="TQM73423.1"/>
    <property type="molecule type" value="Genomic_DNA"/>
</dbReference>
<accession>A0A543IS68</accession>
<evidence type="ECO:0000313" key="3">
    <source>
        <dbReference type="Proteomes" id="UP000319213"/>
    </source>
</evidence>
<evidence type="ECO:0008006" key="4">
    <source>
        <dbReference type="Google" id="ProtNLM"/>
    </source>
</evidence>
<comment type="caution">
    <text evidence="2">The sequence shown here is derived from an EMBL/GenBank/DDBJ whole genome shotgun (WGS) entry which is preliminary data.</text>
</comment>
<name>A0A543IS68_9ACTN</name>
<proteinExistence type="inferred from homology"/>
<dbReference type="Gene3D" id="1.20.58.220">
    <property type="entry name" value="Phosphate transport system protein phou homolog 2, domain 2"/>
    <property type="match status" value="1"/>
</dbReference>
<reference evidence="2 3" key="1">
    <citation type="submission" date="2019-06" db="EMBL/GenBank/DDBJ databases">
        <title>Sequencing the genomes of 1000 actinobacteria strains.</title>
        <authorList>
            <person name="Klenk H.-P."/>
        </authorList>
    </citation>
    <scope>NUCLEOTIDE SEQUENCE [LARGE SCALE GENOMIC DNA]</scope>
    <source>
        <strain evidence="2 3">DSM 43186</strain>
    </source>
</reference>
<protein>
    <recommendedName>
        <fullName evidence="4">DUF47 family protein</fullName>
    </recommendedName>
</protein>
<dbReference type="PANTHER" id="PTHR37298:SF1">
    <property type="entry name" value="UPF0111 PROTEIN YKAA"/>
    <property type="match status" value="1"/>
</dbReference>
<dbReference type="RefSeq" id="WP_211350119.1">
    <property type="nucleotide sequence ID" value="NZ_BMPV01000004.1"/>
</dbReference>
<comment type="similarity">
    <text evidence="1">Belongs to the UPF0111 family.</text>
</comment>
<dbReference type="InterPro" id="IPR018445">
    <property type="entry name" value="Put_Phosphate_transp_reg"/>
</dbReference>
<dbReference type="InterPro" id="IPR038078">
    <property type="entry name" value="PhoU-like_sf"/>
</dbReference>
<gene>
    <name evidence="2" type="ORF">FHX40_0062</name>
</gene>
<dbReference type="Proteomes" id="UP000319213">
    <property type="component" value="Unassembled WGS sequence"/>
</dbReference>
<evidence type="ECO:0000256" key="1">
    <source>
        <dbReference type="ARBA" id="ARBA00008591"/>
    </source>
</evidence>